<dbReference type="Proteomes" id="UP000295060">
    <property type="component" value="Unassembled WGS sequence"/>
</dbReference>
<evidence type="ECO:0000313" key="3">
    <source>
        <dbReference type="Proteomes" id="UP000295060"/>
    </source>
</evidence>
<keyword evidence="3" id="KW-1185">Reference proteome</keyword>
<accession>A0ABY2FQF1</accession>
<name>A0ABY2FQF1_9ACTN</name>
<gene>
    <name evidence="2" type="ORF">EV137_2706</name>
</gene>
<feature type="region of interest" description="Disordered" evidence="1">
    <location>
        <begin position="199"/>
        <end position="219"/>
    </location>
</feature>
<protein>
    <submittedName>
        <fullName evidence="2">Uncharacterized protein</fullName>
    </submittedName>
</protein>
<sequence>MGSGASASPNGRETRVATDIDQHATDLLEAIYEAGRAGRDPDEAISDYLQRAGHDVDYGFQLVDLLASLGLVKPYSTFGTPRAMITPAGIQAMQQLVADRANPKVRSAVLRTEMITWLDAQEEQGVHPGSFQEFADQLVSPLAFSERELRGAAELLLRHSLIDAVHLEEFTGGWIAPRLTVEGRDCITDCGGDVGEYLRDRRRPGPGNDSSLADDIWST</sequence>
<evidence type="ECO:0000313" key="2">
    <source>
        <dbReference type="EMBL" id="TDW95371.1"/>
    </source>
</evidence>
<comment type="caution">
    <text evidence="2">The sequence shown here is derived from an EMBL/GenBank/DDBJ whole genome shotgun (WGS) entry which is preliminary data.</text>
</comment>
<proteinExistence type="predicted"/>
<reference evidence="2 3" key="1">
    <citation type="submission" date="2019-03" db="EMBL/GenBank/DDBJ databases">
        <title>Genomic Encyclopedia of Type Strains, Phase III (KMG-III): the genomes of soil and plant-associated and newly described type strains.</title>
        <authorList>
            <person name="Whitman W."/>
        </authorList>
    </citation>
    <scope>NUCLEOTIDE SEQUENCE [LARGE SCALE GENOMIC DNA]</scope>
    <source>
        <strain evidence="2 3">VKMAc-2574</strain>
    </source>
</reference>
<dbReference type="EMBL" id="SODU01000001">
    <property type="protein sequence ID" value="TDW95371.1"/>
    <property type="molecule type" value="Genomic_DNA"/>
</dbReference>
<organism evidence="2 3">
    <name type="scientific">Kribbella pratensis</name>
    <dbReference type="NCBI Taxonomy" id="2512112"/>
    <lineage>
        <taxon>Bacteria</taxon>
        <taxon>Bacillati</taxon>
        <taxon>Actinomycetota</taxon>
        <taxon>Actinomycetes</taxon>
        <taxon>Propionibacteriales</taxon>
        <taxon>Kribbellaceae</taxon>
        <taxon>Kribbella</taxon>
    </lineage>
</organism>
<evidence type="ECO:0000256" key="1">
    <source>
        <dbReference type="SAM" id="MobiDB-lite"/>
    </source>
</evidence>